<organism evidence="2 3">
    <name type="scientific">Portunus trituberculatus</name>
    <name type="common">Swimming crab</name>
    <name type="synonym">Neptunus trituberculatus</name>
    <dbReference type="NCBI Taxonomy" id="210409"/>
    <lineage>
        <taxon>Eukaryota</taxon>
        <taxon>Metazoa</taxon>
        <taxon>Ecdysozoa</taxon>
        <taxon>Arthropoda</taxon>
        <taxon>Crustacea</taxon>
        <taxon>Multicrustacea</taxon>
        <taxon>Malacostraca</taxon>
        <taxon>Eumalacostraca</taxon>
        <taxon>Eucarida</taxon>
        <taxon>Decapoda</taxon>
        <taxon>Pleocyemata</taxon>
        <taxon>Brachyura</taxon>
        <taxon>Eubrachyura</taxon>
        <taxon>Portunoidea</taxon>
        <taxon>Portunidae</taxon>
        <taxon>Portuninae</taxon>
        <taxon>Portunus</taxon>
    </lineage>
</organism>
<dbReference type="EMBL" id="VSRR010062569">
    <property type="protein sequence ID" value="MPC83461.1"/>
    <property type="molecule type" value="Genomic_DNA"/>
</dbReference>
<dbReference type="OrthoDB" id="6379580at2759"/>
<gene>
    <name evidence="2" type="ORF">E2C01_078172</name>
</gene>
<keyword evidence="3" id="KW-1185">Reference proteome</keyword>
<reference evidence="2 3" key="1">
    <citation type="submission" date="2019-05" db="EMBL/GenBank/DDBJ databases">
        <title>Another draft genome of Portunus trituberculatus and its Hox gene families provides insights of decapod evolution.</title>
        <authorList>
            <person name="Jeong J.-H."/>
            <person name="Song I."/>
            <person name="Kim S."/>
            <person name="Choi T."/>
            <person name="Kim D."/>
            <person name="Ryu S."/>
            <person name="Kim W."/>
        </authorList>
    </citation>
    <scope>NUCLEOTIDE SEQUENCE [LARGE SCALE GENOMIC DNA]</scope>
    <source>
        <tissue evidence="2">Muscle</tissue>
    </source>
</reference>
<evidence type="ECO:0000256" key="1">
    <source>
        <dbReference type="SAM" id="MobiDB-lite"/>
    </source>
</evidence>
<evidence type="ECO:0000313" key="2">
    <source>
        <dbReference type="EMBL" id="MPC83461.1"/>
    </source>
</evidence>
<feature type="compositionally biased region" description="Polar residues" evidence="1">
    <location>
        <begin position="169"/>
        <end position="182"/>
    </location>
</feature>
<name>A0A5B7ID99_PORTR</name>
<comment type="caution">
    <text evidence="2">The sequence shown here is derived from an EMBL/GenBank/DDBJ whole genome shotgun (WGS) entry which is preliminary data.</text>
</comment>
<feature type="region of interest" description="Disordered" evidence="1">
    <location>
        <begin position="161"/>
        <end position="182"/>
    </location>
</feature>
<accession>A0A5B7ID99</accession>
<protein>
    <recommendedName>
        <fullName evidence="4">Tigger transposable element-derived protein 1</fullName>
    </recommendedName>
</protein>
<proteinExistence type="predicted"/>
<sequence>MNLAWNKVWSERAHDFPGFAEDNIGAIRNDIANLCHRAGFDEVDDNDVQDLLESHAEPLSNDELIELDKASQKAEKEGDEEKEPVSCLDIKTLRECLGGIEKGLETLKERDPNPARSSKVAHDVEKSVKLYQEIYDKKTRKNKQSSIYSFFKPVRHAVPVTPADPATVGPSTSTADGSTAGPSSISSFFKPVKHADPATAGPCTYASYSADDDVLSSSTHSVEDEYGLKSLLSLSFRRDIV</sequence>
<dbReference type="AlphaFoldDB" id="A0A5B7ID99"/>
<evidence type="ECO:0000313" key="3">
    <source>
        <dbReference type="Proteomes" id="UP000324222"/>
    </source>
</evidence>
<dbReference type="Proteomes" id="UP000324222">
    <property type="component" value="Unassembled WGS sequence"/>
</dbReference>
<evidence type="ECO:0008006" key="4">
    <source>
        <dbReference type="Google" id="ProtNLM"/>
    </source>
</evidence>